<proteinExistence type="predicted"/>
<gene>
    <name evidence="1" type="ORF">PAHAL_1G256300</name>
</gene>
<organism evidence="1">
    <name type="scientific">Panicum hallii</name>
    <dbReference type="NCBI Taxonomy" id="206008"/>
    <lineage>
        <taxon>Eukaryota</taxon>
        <taxon>Viridiplantae</taxon>
        <taxon>Streptophyta</taxon>
        <taxon>Embryophyta</taxon>
        <taxon>Tracheophyta</taxon>
        <taxon>Spermatophyta</taxon>
        <taxon>Magnoliopsida</taxon>
        <taxon>Liliopsida</taxon>
        <taxon>Poales</taxon>
        <taxon>Poaceae</taxon>
        <taxon>PACMAD clade</taxon>
        <taxon>Panicoideae</taxon>
        <taxon>Panicodae</taxon>
        <taxon>Paniceae</taxon>
        <taxon>Panicinae</taxon>
        <taxon>Panicum</taxon>
        <taxon>Panicum sect. Panicum</taxon>
    </lineage>
</organism>
<sequence length="51" mass="5588">MEIKIKLHANQNSHHVPAGIFVNELVPPWRSVRGSPVLASSVVQRTSKKGS</sequence>
<dbReference type="Proteomes" id="UP000243499">
    <property type="component" value="Chromosome 1"/>
</dbReference>
<protein>
    <submittedName>
        <fullName evidence="1">Uncharacterized protein</fullName>
    </submittedName>
</protein>
<name>A0A2T8KWA7_9POAL</name>
<evidence type="ECO:0000313" key="1">
    <source>
        <dbReference type="EMBL" id="PVH66470.1"/>
    </source>
</evidence>
<dbReference type="AlphaFoldDB" id="A0A2T8KWA7"/>
<reference evidence="1" key="1">
    <citation type="submission" date="2018-04" db="EMBL/GenBank/DDBJ databases">
        <title>WGS assembly of Panicum hallii.</title>
        <authorList>
            <person name="Lovell J."/>
            <person name="Jenkins J."/>
            <person name="Lowry D."/>
            <person name="Mamidi S."/>
            <person name="Sreedasyam A."/>
            <person name="Weng X."/>
            <person name="Barry K."/>
            <person name="Bonette J."/>
            <person name="Campitelli B."/>
            <person name="Daum C."/>
            <person name="Gordon S."/>
            <person name="Gould B."/>
            <person name="Lipzen A."/>
            <person name="Macqueen A."/>
            <person name="Palacio-Mejia J."/>
            <person name="Plott C."/>
            <person name="Shakirov E."/>
            <person name="Shu S."/>
            <person name="Yoshinaga Y."/>
            <person name="Zane M."/>
            <person name="Rokhsar D."/>
            <person name="Grimwood J."/>
            <person name="Schmutz J."/>
            <person name="Juenger T."/>
        </authorList>
    </citation>
    <scope>NUCLEOTIDE SEQUENCE [LARGE SCALE GENOMIC DNA]</scope>
    <source>
        <strain evidence="1">FIL2</strain>
    </source>
</reference>
<accession>A0A2T8KWA7</accession>
<dbReference type="Gramene" id="PVH66470">
    <property type="protein sequence ID" value="PVH66470"/>
    <property type="gene ID" value="PAHAL_1G256300"/>
</dbReference>
<dbReference type="EMBL" id="CM008046">
    <property type="protein sequence ID" value="PVH66470.1"/>
    <property type="molecule type" value="Genomic_DNA"/>
</dbReference>